<name>A0A8T2PJI7_9TELE</name>
<protein>
    <submittedName>
        <fullName evidence="1">Uncharacterized protein</fullName>
    </submittedName>
</protein>
<sequence>MMIMKLMHTPVPEVANCQFFFTNSHWKDANFSMAITRNTTTANTAAGLVATETALANLTPAVTCQFRRRTHTRPFFSSVLTKPTVCRLAWCNITLRVYLGTV</sequence>
<organism evidence="1 2">
    <name type="scientific">Albula glossodonta</name>
    <name type="common">roundjaw bonefish</name>
    <dbReference type="NCBI Taxonomy" id="121402"/>
    <lineage>
        <taxon>Eukaryota</taxon>
        <taxon>Metazoa</taxon>
        <taxon>Chordata</taxon>
        <taxon>Craniata</taxon>
        <taxon>Vertebrata</taxon>
        <taxon>Euteleostomi</taxon>
        <taxon>Actinopterygii</taxon>
        <taxon>Neopterygii</taxon>
        <taxon>Teleostei</taxon>
        <taxon>Albuliformes</taxon>
        <taxon>Albulidae</taxon>
        <taxon>Albula</taxon>
    </lineage>
</organism>
<dbReference type="EMBL" id="JAFBMS010000005">
    <property type="protein sequence ID" value="KAG9352685.1"/>
    <property type="molecule type" value="Genomic_DNA"/>
</dbReference>
<dbReference type="Proteomes" id="UP000824540">
    <property type="component" value="Unassembled WGS sequence"/>
</dbReference>
<evidence type="ECO:0000313" key="2">
    <source>
        <dbReference type="Proteomes" id="UP000824540"/>
    </source>
</evidence>
<proteinExistence type="predicted"/>
<evidence type="ECO:0000313" key="1">
    <source>
        <dbReference type="EMBL" id="KAG9352685.1"/>
    </source>
</evidence>
<dbReference type="AlphaFoldDB" id="A0A8T2PJI7"/>
<accession>A0A8T2PJI7</accession>
<comment type="caution">
    <text evidence="1">The sequence shown here is derived from an EMBL/GenBank/DDBJ whole genome shotgun (WGS) entry which is preliminary data.</text>
</comment>
<reference evidence="1" key="1">
    <citation type="thesis" date="2021" institute="BYU ScholarsArchive" country="Provo, UT, USA">
        <title>Applications of and Algorithms for Genome Assembly and Genomic Analyses with an Emphasis on Marine Teleosts.</title>
        <authorList>
            <person name="Pickett B.D."/>
        </authorList>
    </citation>
    <scope>NUCLEOTIDE SEQUENCE</scope>
    <source>
        <strain evidence="1">HI-2016</strain>
    </source>
</reference>
<keyword evidence="2" id="KW-1185">Reference proteome</keyword>
<gene>
    <name evidence="1" type="ORF">JZ751_021099</name>
</gene>